<name>A0A3P8CQS5_HELPZ</name>
<dbReference type="EMBL" id="UZAH01032458">
    <property type="protein sequence ID" value="VDP21904.1"/>
    <property type="molecule type" value="Genomic_DNA"/>
</dbReference>
<dbReference type="Proteomes" id="UP000050761">
    <property type="component" value="Unassembled WGS sequence"/>
</dbReference>
<evidence type="ECO:0000313" key="2">
    <source>
        <dbReference type="EMBL" id="VDP21904.1"/>
    </source>
</evidence>
<organism evidence="2">
    <name type="scientific">Heligmosomoides polygyrus</name>
    <name type="common">Parasitic roundworm</name>
    <dbReference type="NCBI Taxonomy" id="6339"/>
    <lineage>
        <taxon>Eukaryota</taxon>
        <taxon>Metazoa</taxon>
        <taxon>Ecdysozoa</taxon>
        <taxon>Nematoda</taxon>
        <taxon>Chromadorea</taxon>
        <taxon>Rhabditida</taxon>
        <taxon>Rhabditina</taxon>
        <taxon>Rhabditomorpha</taxon>
        <taxon>Strongyloidea</taxon>
        <taxon>Heligmosomidae</taxon>
        <taxon>Heligmosomoides</taxon>
    </lineage>
</organism>
<keyword evidence="3" id="KW-1185">Reference proteome</keyword>
<evidence type="ECO:0000313" key="4">
    <source>
        <dbReference type="WBParaSite" id="HPBE_0002080501-mRNA-1"/>
    </source>
</evidence>
<reference evidence="4" key="2">
    <citation type="submission" date="2019-09" db="UniProtKB">
        <authorList>
            <consortium name="WormBaseParasite"/>
        </authorList>
    </citation>
    <scope>IDENTIFICATION</scope>
</reference>
<evidence type="ECO:0000313" key="3">
    <source>
        <dbReference type="Proteomes" id="UP000050761"/>
    </source>
</evidence>
<proteinExistence type="predicted"/>
<dbReference type="InterPro" id="IPR049163">
    <property type="entry name" value="Pif1-like_2B_dom"/>
</dbReference>
<dbReference type="OrthoDB" id="5876883at2759"/>
<evidence type="ECO:0000259" key="1">
    <source>
        <dbReference type="Pfam" id="PF21530"/>
    </source>
</evidence>
<dbReference type="WBParaSite" id="HPBE_0002080501-mRNA-1">
    <property type="protein sequence ID" value="HPBE_0002080501-mRNA-1"/>
    <property type="gene ID" value="HPBE_0002080501"/>
</dbReference>
<sequence>MLLRNFDVASGLCNGFLFIVRHIGQRVLICEHDIISQTYRQFCAPVFRPCLSYAWVAAVYFDVHPGPSLYTIRLSVQRRSGHSLPGRGLFLTGFCKVLLDEEHEHQDNDNADSMEHFDGVEADRNRMCSFDNTLSKNFNNCAKLKTILT</sequence>
<reference evidence="2 3" key="1">
    <citation type="submission" date="2018-11" db="EMBL/GenBank/DDBJ databases">
        <authorList>
            <consortium name="Pathogen Informatics"/>
        </authorList>
    </citation>
    <scope>NUCLEOTIDE SEQUENCE [LARGE SCALE GENOMIC DNA]</scope>
</reference>
<accession>A0A3P8CQS5</accession>
<protein>
    <submittedName>
        <fullName evidence="4">Secreted protein</fullName>
    </submittedName>
</protein>
<dbReference type="AlphaFoldDB" id="A0A3P8CQS5"/>
<feature type="domain" description="DNA helicase Pif1-like 2B" evidence="1">
    <location>
        <begin position="1"/>
        <end position="20"/>
    </location>
</feature>
<dbReference type="Pfam" id="PF21530">
    <property type="entry name" value="Pif1_2B_dom"/>
    <property type="match status" value="1"/>
</dbReference>
<gene>
    <name evidence="2" type="ORF">HPBE_LOCUS20802</name>
</gene>